<dbReference type="OrthoDB" id="2190453at2"/>
<protein>
    <submittedName>
        <fullName evidence="1">Uncharacterized protein</fullName>
    </submittedName>
</protein>
<accession>A0A1L8TQE1</accession>
<dbReference type="AlphaFoldDB" id="A0A1L8TQE1"/>
<proteinExistence type="predicted"/>
<dbReference type="EMBL" id="JXKQ01000002">
    <property type="protein sequence ID" value="OJG46539.1"/>
    <property type="molecule type" value="Genomic_DNA"/>
</dbReference>
<organism evidence="1 2">
    <name type="scientific">Enterococcus hermanniensis</name>
    <dbReference type="NCBI Taxonomy" id="249189"/>
    <lineage>
        <taxon>Bacteria</taxon>
        <taxon>Bacillati</taxon>
        <taxon>Bacillota</taxon>
        <taxon>Bacilli</taxon>
        <taxon>Lactobacillales</taxon>
        <taxon>Enterococcaceae</taxon>
        <taxon>Enterococcus</taxon>
    </lineage>
</organism>
<keyword evidence="2" id="KW-1185">Reference proteome</keyword>
<name>A0A1L8TQE1_9ENTE</name>
<evidence type="ECO:0000313" key="2">
    <source>
        <dbReference type="Proteomes" id="UP000182077"/>
    </source>
</evidence>
<dbReference type="Proteomes" id="UP000182077">
    <property type="component" value="Unassembled WGS sequence"/>
</dbReference>
<comment type="caution">
    <text evidence="1">The sequence shown here is derived from an EMBL/GenBank/DDBJ whole genome shotgun (WGS) entry which is preliminary data.</text>
</comment>
<dbReference type="RefSeq" id="WP_071856998.1">
    <property type="nucleotide sequence ID" value="NZ_JBHSHK010000005.1"/>
</dbReference>
<evidence type="ECO:0000313" key="1">
    <source>
        <dbReference type="EMBL" id="OJG46539.1"/>
    </source>
</evidence>
<reference evidence="1 2" key="1">
    <citation type="submission" date="2014-12" db="EMBL/GenBank/DDBJ databases">
        <title>Draft genome sequences of 29 type strains of Enterococci.</title>
        <authorList>
            <person name="Zhong Z."/>
            <person name="Sun Z."/>
            <person name="Liu W."/>
            <person name="Zhang W."/>
            <person name="Zhang H."/>
        </authorList>
    </citation>
    <scope>NUCLEOTIDE SEQUENCE [LARGE SCALE GENOMIC DNA]</scope>
    <source>
        <strain evidence="1 2">DSM 17122</strain>
    </source>
</reference>
<sequence>MKKIAGYFFKKPLNLDDKKAFEVQLPSNVLYSETQNVLKSDHTILTAIGKKYEHPLETLHNFFVISEITDVE</sequence>
<gene>
    <name evidence="1" type="ORF">RV04_GL000967</name>
</gene>